<sequence>MWRLKIAEGGIDPNIYSTNNFLGRQTWEFDPDAGTLEERAEIEEARQNFWKNRNVVKPSSDLLWRFQFLREKKFKQTIPQPCRLAMAIGVLKILARCSISLPWFFSLYITGHLNAIFSAEHKKKSYVTYTVTRMKMVGGDYT</sequence>
<gene>
    <name evidence="1" type="ORF">OIU77_022542</name>
</gene>
<comment type="caution">
    <text evidence="1">The sequence shown here is derived from an EMBL/GenBank/DDBJ whole genome shotgun (WGS) entry which is preliminary data.</text>
</comment>
<keyword evidence="2" id="KW-1185">Reference proteome</keyword>
<dbReference type="PANTHER" id="PTHR11764:SF48">
    <property type="entry name" value="TERPENE CYCLASE_MUTASE FAMILY MEMBER"/>
    <property type="match status" value="1"/>
</dbReference>
<protein>
    <recommendedName>
        <fullName evidence="3">Beta-amyrin synthase</fullName>
    </recommendedName>
</protein>
<reference evidence="1" key="2">
    <citation type="journal article" date="2023" name="Int. J. Mol. Sci.">
        <title>De Novo Assembly and Annotation of 11 Diverse Shrub Willow (Salix) Genomes Reveals Novel Gene Organization in Sex-Linked Regions.</title>
        <authorList>
            <person name="Hyden B."/>
            <person name="Feng K."/>
            <person name="Yates T.B."/>
            <person name="Jawdy S."/>
            <person name="Cereghino C."/>
            <person name="Smart L.B."/>
            <person name="Muchero W."/>
        </authorList>
    </citation>
    <scope>NUCLEOTIDE SEQUENCE</scope>
    <source>
        <tissue evidence="1">Shoot tip</tissue>
    </source>
</reference>
<reference evidence="1" key="1">
    <citation type="submission" date="2022-10" db="EMBL/GenBank/DDBJ databases">
        <authorList>
            <person name="Hyden B.L."/>
            <person name="Feng K."/>
            <person name="Yates T."/>
            <person name="Jawdy S."/>
            <person name="Smart L.B."/>
            <person name="Muchero W."/>
        </authorList>
    </citation>
    <scope>NUCLEOTIDE SEQUENCE</scope>
    <source>
        <tissue evidence="1">Shoot tip</tissue>
    </source>
</reference>
<name>A0ABQ9C486_9ROSI</name>
<dbReference type="SUPFAM" id="SSF48239">
    <property type="entry name" value="Terpenoid cyclases/Protein prenyltransferases"/>
    <property type="match status" value="1"/>
</dbReference>
<dbReference type="Proteomes" id="UP001141253">
    <property type="component" value="Chromosome 1"/>
</dbReference>
<proteinExistence type="predicted"/>
<dbReference type="EMBL" id="JAPFFI010000005">
    <property type="protein sequence ID" value="KAJ6393083.1"/>
    <property type="molecule type" value="Genomic_DNA"/>
</dbReference>
<accession>A0ABQ9C486</accession>
<evidence type="ECO:0000313" key="2">
    <source>
        <dbReference type="Proteomes" id="UP001141253"/>
    </source>
</evidence>
<dbReference type="InterPro" id="IPR008930">
    <property type="entry name" value="Terpenoid_cyclase/PrenylTrfase"/>
</dbReference>
<dbReference type="InterPro" id="IPR018333">
    <property type="entry name" value="Squalene_cyclase"/>
</dbReference>
<evidence type="ECO:0000313" key="1">
    <source>
        <dbReference type="EMBL" id="KAJ6393083.1"/>
    </source>
</evidence>
<evidence type="ECO:0008006" key="3">
    <source>
        <dbReference type="Google" id="ProtNLM"/>
    </source>
</evidence>
<dbReference type="PANTHER" id="PTHR11764">
    <property type="entry name" value="TERPENE CYCLASE/MUTASE FAMILY MEMBER"/>
    <property type="match status" value="1"/>
</dbReference>
<organism evidence="1 2">
    <name type="scientific">Salix suchowensis</name>
    <dbReference type="NCBI Taxonomy" id="1278906"/>
    <lineage>
        <taxon>Eukaryota</taxon>
        <taxon>Viridiplantae</taxon>
        <taxon>Streptophyta</taxon>
        <taxon>Embryophyta</taxon>
        <taxon>Tracheophyta</taxon>
        <taxon>Spermatophyta</taxon>
        <taxon>Magnoliopsida</taxon>
        <taxon>eudicotyledons</taxon>
        <taxon>Gunneridae</taxon>
        <taxon>Pentapetalae</taxon>
        <taxon>rosids</taxon>
        <taxon>fabids</taxon>
        <taxon>Malpighiales</taxon>
        <taxon>Salicaceae</taxon>
        <taxon>Saliceae</taxon>
        <taxon>Salix</taxon>
    </lineage>
</organism>